<keyword evidence="2" id="KW-0614">Plasmid</keyword>
<keyword evidence="1" id="KW-0812">Transmembrane</keyword>
<dbReference type="RefSeq" id="WP_331375697.1">
    <property type="nucleotide sequence ID" value="NZ_CP133151.1"/>
</dbReference>
<reference evidence="2" key="1">
    <citation type="submission" date="2023-08" db="EMBL/GenBank/DDBJ databases">
        <title>Complete genome sequence of Sinorhizobium chiapanecum ITTG S70 isolated from Acaciella angustissima nodules in Chiapas-Mexico.</title>
        <authorList>
            <person name="Rincon-Rosales R."/>
            <person name="Rogel M.A."/>
            <person name="Rincon-Medina C.I."/>
            <person name="Guerrero G."/>
            <person name="Manzano-Gomez L.A."/>
            <person name="Lopez-Lopez A."/>
            <person name="Rincon Molina F.A."/>
            <person name="Martinez-Romero E."/>
        </authorList>
    </citation>
    <scope>NUCLEOTIDE SEQUENCE</scope>
    <source>
        <strain evidence="2">ITTG S70</strain>
        <plasmid evidence="2">pSchITTGS70c</plasmid>
    </source>
</reference>
<sequence length="176" mass="19269">MSRSTSRRLTLEAISLLVGIIGALVALTTPIGTYVWSVFSSQSASLSGAVVYADGDGIQFSLTNDGNRTASIVRAAVTGKFPDDRCRPNLDIENWLDPETFASVIEPAKTQSYRAKFRAHPDLYVTSFASDVLVDPKMTSIIAKHRNCTLTVYYVDYDKSLRQVSFPFACIAQVSC</sequence>
<geneLocation type="plasmid" evidence="2 3">
    <name>pSchITTGS70c</name>
</geneLocation>
<protein>
    <submittedName>
        <fullName evidence="2">Uncharacterized protein</fullName>
    </submittedName>
</protein>
<organism evidence="2 3">
    <name type="scientific">Sinorhizobium chiapasense</name>
    <dbReference type="NCBI Taxonomy" id="501572"/>
    <lineage>
        <taxon>Bacteria</taxon>
        <taxon>Pseudomonadati</taxon>
        <taxon>Pseudomonadota</taxon>
        <taxon>Alphaproteobacteria</taxon>
        <taxon>Hyphomicrobiales</taxon>
        <taxon>Rhizobiaceae</taxon>
        <taxon>Sinorhizobium/Ensifer group</taxon>
        <taxon>Sinorhizobium</taxon>
    </lineage>
</organism>
<feature type="transmembrane region" description="Helical" evidence="1">
    <location>
        <begin position="12"/>
        <end position="36"/>
    </location>
</feature>
<keyword evidence="1" id="KW-1133">Transmembrane helix</keyword>
<evidence type="ECO:0000256" key="1">
    <source>
        <dbReference type="SAM" id="Phobius"/>
    </source>
</evidence>
<accession>A0ABZ2BJT9</accession>
<keyword evidence="1" id="KW-0472">Membrane</keyword>
<dbReference type="EMBL" id="CP133151">
    <property type="protein sequence ID" value="WVT06656.1"/>
    <property type="molecule type" value="Genomic_DNA"/>
</dbReference>
<evidence type="ECO:0000313" key="3">
    <source>
        <dbReference type="Proteomes" id="UP001432360"/>
    </source>
</evidence>
<gene>
    <name evidence="2" type="ORF">RB548_23450</name>
</gene>
<name>A0ABZ2BJT9_9HYPH</name>
<proteinExistence type="predicted"/>
<evidence type="ECO:0000313" key="2">
    <source>
        <dbReference type="EMBL" id="WVT06656.1"/>
    </source>
</evidence>
<dbReference type="Proteomes" id="UP001432360">
    <property type="component" value="Plasmid pSchITTGS70c"/>
</dbReference>
<keyword evidence="3" id="KW-1185">Reference proteome</keyword>